<sequence length="3053" mass="326218">MADRTDPLPSLKKALAAVKPNLATLKNPQVDLSGPWHRNHEVEDHHGEHKCAVEHAQMTREPQENLLIHGEECAGPICLVSFTGFRDEDEWRENDNQINDAFHDPLVHTAGGDATTCADSLSVCKKLVSVLPAVRVESRLTSVTTVLVARRGFTKKRLLAAQQGIPVVLPKWVVMGCPSLLPRGDSCGASAAASASSHDLYAVPWLYGYAFSTTGLSTSEKAAIESVCTAHGAVVEPSLTYKCDVLLANAECVQALQRLLNADRAGDAAQRCLNQLRCHEEVQRTDAGLMENSGPEVAALGRCASASKAAWLTDKVRFALELDVPVVDYAKLFTMLRLDRLPSPTWTQGIEAVSKSSSRMRRPCGDDVKDSQRQYADALSGSDFDEIVEVCRVGAPAGGSAEWTRILSVFTNPSEASIVGVGLQGDGGAADDGREGKTSPPLDGVVLRANSMQSSASFTDSASTVSDPDAWEELLSCALASSLDEQRTRHVDAYPGASCSTGATGAADHLTDATPTTTVLPPLQAAVERLTVNTVDVEDLADAGTDEPSTLQVALPDYYSAATGSELPPHSSSQGSHAHREMLAATVDTSGSISAVDPSPRWTTNALLHAEPAQRCDSRRTKGPLACAQSDGEEAAALRQRTAAYYTIQRTFEHFPPQHVTVMRPGERATSLSQARVDAEETLSATQNLVESFVAADALEKTSVQHFDSCRRRTHRNTAARQGLPLLAMHPPFLTICVLGCTQMELRQTARWCEQCRILRSPVPTSTTDIVVLGSRILTRRRYTMRSAVDSGKDERTAKGGTRRRQQEPARHRKALPSRSCGDNQHRRDHAGHGVAVTIRYWEMDAAVVQTLADVCGIPRSRMVPLKWLEDAASEARKACEAAKHAVDSEGARQSTVHALTVNGKESCTDTCGTAATTPPETLVGLLEEQLAAAADSEASAALPQQPLFHPLPPLPPDQLPDMADIKYYIRVRQAHAISWAGNATPVAAQGPRGSPAGLASAGWEAQKWAKRSEMNDSAQKALGNFSKQPASGRAPVEKNDSLTAALAPSALSVSAATKSTVQKHLHEKKTSLSTTDAEHSYNEELETAGRRFTQLVALFRVFGDDNNAQGSSRAAEVSQDECAKALSAFHFCCVEGEYARVDWAVVRGLIRYGGGCVEKRSAHDWRAFLQKQHPPVAVSAASSDVQQDQQAQRFAHALRRSVDYAKLRQKLLRLAGDVEGAHLTNRQSRDGGTSDCNGAVGADAEAEPANAAEVARITAKLQRLSHLCQKAPVLCLLPHSFQRAAGDESGMARAADATIRQRKGVTGRAAAERASPHKRFHALHSLPAVTMDYVLACVAVGYGLDPHSCFLFDTSIPSAPDTRLLHHQRQQRGGGGASSQKAWTRHMGTRQSRDISGNIAPEGNDDRAGQQPHAGTVATGNSCARQARAPPYRPALSSWVLQRRYSKTNSVGVCVSVLWKLPMPPASEGERCWSRVDTAFPPGTTATIEPRLTPDASLVPLLRVLLLGLRNAVEALGGHVVDTFSPSAVTHVVSVDVDGILSRTLGDAFTDDVVSKTNTVAGNSDGGRPFPYWPMESIESVGRCAARDEVSLVGLEWLAACVEWGAFVDEAGYTPPPDLLARLKVEKQKTLLASDHAARTAVHRRAAQMQRLSSLSQSPNHCRLSKHRDYVAAPSPANTTHPGSLISPATRLPPDLQEHCKQTGIPPRGVPESEEPHTPPHPRLLDYGPLPDNDDSETKEHHAHHTPVRRHASATSTAGCDSGVEPCTPPARCALPQANAVLHSQQSPPPQPLSSPVPPPPRRTSPSGPHSKSQSMAFRACSTGPPSAGSHGQHRQHRRRHSSSASQHNTRSLLQQQDAEAYVEHLGNLFNFFSPGSTPLPSSAHRWRERSITTHADPDAGTPKWLRNPLLQHTPSQSHPPNVTCSPCAVHPSCELTRKRGASSMTSSAQCTEVLTPSKTGATLQMTAAETKGSTVSTSHVLSTPQRRTLRGAAAATAVYTPSATERINLSSPDRQRRRTGDVAINMSSSVAPSQRWKARTAFVDGPRDGASAAPGASAPPPPRPALPNLLGGSAELSRDGTVAEKANHVIITTAISDEEADAEQRQPQGDSRTRSLYDAQTPNGLAKGMGPRSSGMGTGTAQQDANHACVQVKLDGPHLSVPAAFSWMHDVIPDSQQQHQDIEVAAYTDAELMSGDVLVEASFVAATAKAYRPTLAATAETADGSGHCKDAVTPLLTRDGEEAGHKDDTKGVSPPPDVIGAVSGPPIPTSPTTTGTTRLEGKAVRPRLGSSSAPRRPSPPPYPPPQTTMIDVCGGVSTFAHTTEAKQRCGAQCAYTDSNVQGLSPWSRHRPLSLSRRPSRSPAPALSPSCTESTSLVADAAITIVPRAAETTAYTSECLRIYVLHDLPHREVRVRRCEEALKALIDRCDGVEQRLHIGVGLLTAAPPARGDGHLDTIDVNSDTSLPLSAPKPAPPVCFVARCEDADVLVTHHISLRESVLVAVVAGCWVVRPGFLECMVAVLDGACCWNDKNGTSGLMRDPSPTLQLQPQRCLALSSAAAAAMKASELCVARLRKALPTYEWTSEALPCVPASGCPHESGSVLPVQRALVQQCRRQRRMREQAAGRSVASWDAGQSLASSRPCQRLFAKKSFLLLSSTLAANVFPARGTRTTDAGVPDEEPHAATSSRMRSIQRILESGGGCLCCCVQVGCAAADKGEKADKINEFVATSPHLPLTVPRPLRCCVCVRTLHEQGHRLLRRSLAHSSPLVMDADLYHDLLWLICSQIRQNASETLYVLFDGSLLRTNADDDYGNIVVHMSLAPRTTVTGGAAATAACSGEDVDNADQLATTHLPGHDRILKKRRTENLESHDSAWSTAESASEAATIEAGVLAFPRTCTVASWISSWMLPSPDGVGLSKAGDGPQSSHPGYAPAAAHAMRDHLRACCAAVSVANDEVRALSIARVSYDVAEVPFAVPTVAEVRQACTNMDDGTHAGSVVSASCGSVRRIEFRSTTWVGACVAAGGAAVMAAATDGWMRECETHTLLGTLLLE</sequence>
<feature type="compositionally biased region" description="Pro residues" evidence="2">
    <location>
        <begin position="1788"/>
        <end position="1804"/>
    </location>
</feature>
<feature type="region of interest" description="Disordered" evidence="2">
    <location>
        <begin position="1673"/>
        <end position="1763"/>
    </location>
</feature>
<dbReference type="VEuPathDB" id="TriTrypDB:LtaPh_2611600"/>
<feature type="compositionally biased region" description="Basic residues" evidence="2">
    <location>
        <begin position="1833"/>
        <end position="1843"/>
    </location>
</feature>
<dbReference type="OrthoDB" id="251770at2759"/>
<feature type="compositionally biased region" description="Pro residues" evidence="2">
    <location>
        <begin position="2298"/>
        <end position="2308"/>
    </location>
</feature>
<dbReference type="GO" id="GO:0033314">
    <property type="term" value="P:mitotic DNA replication checkpoint signaling"/>
    <property type="evidence" value="ECO:0007669"/>
    <property type="project" value="TreeGrafter"/>
</dbReference>
<feature type="compositionally biased region" description="Basic and acidic residues" evidence="2">
    <location>
        <begin position="2242"/>
        <end position="2252"/>
    </location>
</feature>
<keyword evidence="5" id="KW-1185">Reference proteome</keyword>
<dbReference type="PROSITE" id="PS50172">
    <property type="entry name" value="BRCT"/>
    <property type="match status" value="1"/>
</dbReference>
<dbReference type="InterPro" id="IPR001357">
    <property type="entry name" value="BRCT_dom"/>
</dbReference>
<evidence type="ECO:0000256" key="1">
    <source>
        <dbReference type="ARBA" id="ARBA00022737"/>
    </source>
</evidence>
<feature type="region of interest" description="Disordered" evidence="2">
    <location>
        <begin position="1783"/>
        <end position="1855"/>
    </location>
</feature>
<gene>
    <name evidence="4" type="ORF">LtaPh_2611600</name>
</gene>
<evidence type="ECO:0000259" key="3">
    <source>
        <dbReference type="PROSITE" id="PS50172"/>
    </source>
</evidence>
<organism evidence="4 5">
    <name type="scientific">Leishmania tarentolae</name>
    <name type="common">Sauroleishmania tarentolae</name>
    <dbReference type="NCBI Taxonomy" id="5689"/>
    <lineage>
        <taxon>Eukaryota</taxon>
        <taxon>Discoba</taxon>
        <taxon>Euglenozoa</taxon>
        <taxon>Kinetoplastea</taxon>
        <taxon>Metakinetoplastina</taxon>
        <taxon>Trypanosomatida</taxon>
        <taxon>Trypanosomatidae</taxon>
        <taxon>Leishmaniinae</taxon>
        <taxon>Leishmania</taxon>
        <taxon>lizard Leishmania</taxon>
    </lineage>
</organism>
<dbReference type="GO" id="GO:0007095">
    <property type="term" value="P:mitotic G2 DNA damage checkpoint signaling"/>
    <property type="evidence" value="ECO:0007669"/>
    <property type="project" value="TreeGrafter"/>
</dbReference>
<feature type="region of interest" description="Disordered" evidence="2">
    <location>
        <begin position="1366"/>
        <end position="1429"/>
    </location>
</feature>
<feature type="compositionally biased region" description="Low complexity" evidence="2">
    <location>
        <begin position="2288"/>
        <end position="2297"/>
    </location>
</feature>
<dbReference type="PANTHER" id="PTHR13561">
    <property type="entry name" value="DNA REPLICATION REGULATOR DPB11-RELATED"/>
    <property type="match status" value="1"/>
</dbReference>
<dbReference type="Proteomes" id="UP000419144">
    <property type="component" value="Unassembled WGS sequence"/>
</dbReference>
<feature type="region of interest" description="Disordered" evidence="2">
    <location>
        <begin position="2046"/>
        <end position="2082"/>
    </location>
</feature>
<evidence type="ECO:0000256" key="2">
    <source>
        <dbReference type="SAM" id="MobiDB-lite"/>
    </source>
</evidence>
<feature type="compositionally biased region" description="Basic residues" evidence="2">
    <location>
        <begin position="1742"/>
        <end position="1753"/>
    </location>
</feature>
<evidence type="ECO:0000313" key="5">
    <source>
        <dbReference type="Proteomes" id="UP000419144"/>
    </source>
</evidence>
<dbReference type="EMBL" id="BLBS01000035">
    <property type="protein sequence ID" value="GET89485.1"/>
    <property type="molecule type" value="Genomic_DNA"/>
</dbReference>
<dbReference type="SUPFAM" id="SSF52113">
    <property type="entry name" value="BRCT domain"/>
    <property type="match status" value="2"/>
</dbReference>
<keyword evidence="1" id="KW-0677">Repeat</keyword>
<dbReference type="CDD" id="cd00027">
    <property type="entry name" value="BRCT"/>
    <property type="match status" value="1"/>
</dbReference>
<feature type="region of interest" description="Disordered" evidence="2">
    <location>
        <begin position="2096"/>
        <end position="2143"/>
    </location>
</feature>
<feature type="region of interest" description="Disordered" evidence="2">
    <location>
        <begin position="2346"/>
        <end position="2372"/>
    </location>
</feature>
<reference evidence="4" key="1">
    <citation type="submission" date="2019-11" db="EMBL/GenBank/DDBJ databases">
        <title>Leishmania tarentolae CDS.</title>
        <authorList>
            <person name="Goto Y."/>
            <person name="Yamagishi J."/>
        </authorList>
    </citation>
    <scope>NUCLEOTIDE SEQUENCE [LARGE SCALE GENOMIC DNA]</scope>
    <source>
        <strain evidence="4">Parrot Tar II</strain>
    </source>
</reference>
<feature type="compositionally biased region" description="Low complexity" evidence="2">
    <location>
        <begin position="2354"/>
        <end position="2371"/>
    </location>
</feature>
<comment type="caution">
    <text evidence="4">The sequence shown here is derived from an EMBL/GenBank/DDBJ whole genome shotgun (WGS) entry which is preliminary data.</text>
</comment>
<dbReference type="PANTHER" id="PTHR13561:SF20">
    <property type="entry name" value="DNA TOPOISOMERASE 2-BINDING PROTEIN 1"/>
    <property type="match status" value="1"/>
</dbReference>
<protein>
    <recommendedName>
        <fullName evidence="3">BRCT domain-containing protein</fullName>
    </recommendedName>
</protein>
<name>A0A640KKA8_LEITA</name>
<dbReference type="Gene3D" id="3.40.50.10190">
    <property type="entry name" value="BRCT domain"/>
    <property type="match status" value="2"/>
</dbReference>
<proteinExistence type="predicted"/>
<feature type="region of interest" description="Disordered" evidence="2">
    <location>
        <begin position="784"/>
        <end position="829"/>
    </location>
</feature>
<dbReference type="GO" id="GO:0006270">
    <property type="term" value="P:DNA replication initiation"/>
    <property type="evidence" value="ECO:0007669"/>
    <property type="project" value="TreeGrafter"/>
</dbReference>
<dbReference type="InterPro" id="IPR036420">
    <property type="entry name" value="BRCT_dom_sf"/>
</dbReference>
<evidence type="ECO:0000313" key="4">
    <source>
        <dbReference type="EMBL" id="GET89485.1"/>
    </source>
</evidence>
<feature type="region of interest" description="Disordered" evidence="2">
    <location>
        <begin position="2242"/>
        <end position="2311"/>
    </location>
</feature>
<feature type="domain" description="BRCT" evidence="3">
    <location>
        <begin position="1510"/>
        <end position="1616"/>
    </location>
</feature>
<accession>A0A640KKA8</accession>